<dbReference type="SUPFAM" id="SSF54791">
    <property type="entry name" value="Eukaryotic type KH-domain (KH-domain type I)"/>
    <property type="match status" value="1"/>
</dbReference>
<proteinExistence type="predicted"/>
<dbReference type="InterPro" id="IPR004087">
    <property type="entry name" value="KH_dom"/>
</dbReference>
<evidence type="ECO:0000313" key="3">
    <source>
        <dbReference type="Proteomes" id="UP000510647"/>
    </source>
</evidence>
<feature type="domain" description="K Homology" evidence="1">
    <location>
        <begin position="157"/>
        <end position="236"/>
    </location>
</feature>
<feature type="domain" description="K Homology" evidence="1">
    <location>
        <begin position="463"/>
        <end position="543"/>
    </location>
</feature>
<evidence type="ECO:0000259" key="1">
    <source>
        <dbReference type="SMART" id="SM00322"/>
    </source>
</evidence>
<dbReference type="CDD" id="cd22453">
    <property type="entry name" value="KH-I_MUG60_like"/>
    <property type="match status" value="1"/>
</dbReference>
<gene>
    <name evidence="2" type="ORF">HG537_0C03850</name>
</gene>
<dbReference type="AlphaFoldDB" id="A0A7H9HRC1"/>
<protein>
    <recommendedName>
        <fullName evidence="1">K Homology domain-containing protein</fullName>
    </recommendedName>
</protein>
<keyword evidence="3" id="KW-1185">Reference proteome</keyword>
<evidence type="ECO:0000313" key="2">
    <source>
        <dbReference type="EMBL" id="QLQ79736.1"/>
    </source>
</evidence>
<dbReference type="Gene3D" id="3.30.1370.10">
    <property type="entry name" value="K Homology domain, type 1"/>
    <property type="match status" value="1"/>
</dbReference>
<reference evidence="2 3" key="1">
    <citation type="submission" date="2020-06" db="EMBL/GenBank/DDBJ databases">
        <title>The yeast mating-type switching endonuclease HO is a domesticated member of an unorthodox homing genetic element family.</title>
        <authorList>
            <person name="Coughlan A.Y."/>
            <person name="Lombardi L."/>
            <person name="Braun-Galleani S."/>
            <person name="Martos A.R."/>
            <person name="Galeote V."/>
            <person name="Bigey F."/>
            <person name="Dequin S."/>
            <person name="Byrne K.P."/>
            <person name="Wolfe K.H."/>
        </authorList>
    </citation>
    <scope>NUCLEOTIDE SEQUENCE [LARGE SCALE GENOMIC DNA]</scope>
    <source>
        <strain evidence="2 3">CBS2947</strain>
    </source>
</reference>
<sequence length="706" mass="80443">MNVRIFSQFETSIFCDAAFVCRTGRLWRGLDKRFKGIDAEQAIYSIPSDAGDIELVNGGPLKWIYTATGVAEGGYVEPAIWITSELNVKENSLVKFFRTSLDELAEEFDVEIVADRKNEADGYNLYLIGLESQVLTAEAHFRTLLELCQASTDGGPKVFVDYFDLDGYSFIPLVVGVDMANMRHLSRTYRTQVRLPPLISHFSSSEGDERRPQILLSSDVHSLVLAAKKAILATVETSRSSIYYHRLENVSPGKLLFIRKYYTSELKRLIIKYQSFIRVTDSYVEFQAPCSTLLNSVIKVFTINILHQIVEIQVTLHDDHSCTDDMIRAIVSDRECGPILAMKLPGTESQFVLVKNHSLLQVDTATCKTGRPKSNEVMFHLSLILRALPQRSLRQLRAIFELHTDYEEFISGKKNGKVTRIMETIPCLIKLEKFPEDDNLFLILTADNFNDFSSTFFMVLNELPAEESFFIPELYHRPVIGAGGSVIQATMKKYNVFVRFSNSFFLPQNDLSHIRYDNVIIRCPYKNVSTILEAKTELNSLARGYGNTQTRILLRFSPGQYRYMLSFKRGAQMIGEIEKNYSVYIMFPFEEPPNDYHLEIRGSDNPAEAARELIKTCFGIERELKLNKPIKPTDDLYNSIVVPFKHVMQIEVTFSKSTVRLTYEQGNSSLPKAIEILTDYLKSLNLRIVSKEVIVDFIVANGKPLM</sequence>
<feature type="domain" description="K Homology" evidence="1">
    <location>
        <begin position="548"/>
        <end position="619"/>
    </location>
</feature>
<organism evidence="2 3">
    <name type="scientific">Torulaspora globosa</name>
    <dbReference type="NCBI Taxonomy" id="48254"/>
    <lineage>
        <taxon>Eukaryota</taxon>
        <taxon>Fungi</taxon>
        <taxon>Dikarya</taxon>
        <taxon>Ascomycota</taxon>
        <taxon>Saccharomycotina</taxon>
        <taxon>Saccharomycetes</taxon>
        <taxon>Saccharomycetales</taxon>
        <taxon>Saccharomycetaceae</taxon>
        <taxon>Torulaspora</taxon>
    </lineage>
</organism>
<dbReference type="OrthoDB" id="271862at2759"/>
<name>A0A7H9HRC1_9SACH</name>
<dbReference type="SMART" id="SM00322">
    <property type="entry name" value="KH"/>
    <property type="match status" value="3"/>
</dbReference>
<dbReference type="GO" id="GO:0003723">
    <property type="term" value="F:RNA binding"/>
    <property type="evidence" value="ECO:0007669"/>
    <property type="project" value="InterPro"/>
</dbReference>
<dbReference type="EMBL" id="CP059269">
    <property type="protein sequence ID" value="QLQ79736.1"/>
    <property type="molecule type" value="Genomic_DNA"/>
</dbReference>
<dbReference type="Proteomes" id="UP000510647">
    <property type="component" value="Chromosome 3"/>
</dbReference>
<dbReference type="InterPro" id="IPR036612">
    <property type="entry name" value="KH_dom_type_1_sf"/>
</dbReference>
<accession>A0A7H9HRC1</accession>